<dbReference type="CDD" id="cd05797">
    <property type="entry name" value="Ribosomal_L10"/>
    <property type="match status" value="1"/>
</dbReference>
<dbReference type="SUPFAM" id="SSF160369">
    <property type="entry name" value="Ribosomal protein L10-like"/>
    <property type="match status" value="1"/>
</dbReference>
<keyword evidence="3 5" id="KW-0687">Ribonucleoprotein</keyword>
<comment type="subunit">
    <text evidence="5">Part of the ribosomal stalk of the 50S ribosomal subunit. The N-terminus interacts with L11 and the large rRNA to form the base of the stalk. The C-terminus forms an elongated spine to which L12 dimers bind in a sequential fashion forming a multimeric L10(L12)X complex.</text>
</comment>
<organism evidence="6 7">
    <name type="scientific">Caldanaerobius fijiensis DSM 17918</name>
    <dbReference type="NCBI Taxonomy" id="1121256"/>
    <lineage>
        <taxon>Bacteria</taxon>
        <taxon>Bacillati</taxon>
        <taxon>Bacillota</taxon>
        <taxon>Clostridia</taxon>
        <taxon>Thermoanaerobacterales</taxon>
        <taxon>Thermoanaerobacteraceae</taxon>
        <taxon>Caldanaerobius</taxon>
    </lineage>
</organism>
<keyword evidence="5" id="KW-0694">RNA-binding</keyword>
<protein>
    <recommendedName>
        <fullName evidence="4 5">Large ribosomal subunit protein uL10</fullName>
    </recommendedName>
</protein>
<dbReference type="GO" id="GO:0015934">
    <property type="term" value="C:large ribosomal subunit"/>
    <property type="evidence" value="ECO:0007669"/>
    <property type="project" value="InterPro"/>
</dbReference>
<dbReference type="NCBIfam" id="NF000955">
    <property type="entry name" value="PRK00099.1-1"/>
    <property type="match status" value="1"/>
</dbReference>
<dbReference type="Gene3D" id="6.10.250.290">
    <property type="match status" value="1"/>
</dbReference>
<dbReference type="AlphaFoldDB" id="A0A1M5EU95"/>
<dbReference type="Pfam" id="PF00466">
    <property type="entry name" value="Ribosomal_L10"/>
    <property type="match status" value="1"/>
</dbReference>
<evidence type="ECO:0000313" key="7">
    <source>
        <dbReference type="Proteomes" id="UP000184088"/>
    </source>
</evidence>
<keyword evidence="5" id="KW-0699">rRNA-binding</keyword>
<comment type="similarity">
    <text evidence="1 5">Belongs to the universal ribosomal protein uL10 family.</text>
</comment>
<gene>
    <name evidence="5" type="primary">rplJ</name>
    <name evidence="6" type="ORF">SAMN02746089_02619</name>
</gene>
<reference evidence="6 7" key="1">
    <citation type="submission" date="2016-11" db="EMBL/GenBank/DDBJ databases">
        <authorList>
            <person name="Jaros S."/>
            <person name="Januszkiewicz K."/>
            <person name="Wedrychowicz H."/>
        </authorList>
    </citation>
    <scope>NUCLEOTIDE SEQUENCE [LARGE SCALE GENOMIC DNA]</scope>
    <source>
        <strain evidence="6 7">DSM 17918</strain>
    </source>
</reference>
<dbReference type="PROSITE" id="PS01109">
    <property type="entry name" value="RIBOSOMAL_L10"/>
    <property type="match status" value="1"/>
</dbReference>
<comment type="function">
    <text evidence="5">Forms part of the ribosomal stalk, playing a central role in the interaction of the ribosome with GTP-bound translation factors.</text>
</comment>
<dbReference type="PANTHER" id="PTHR11560">
    <property type="entry name" value="39S RIBOSOMAL PROTEIN L10, MITOCHONDRIAL"/>
    <property type="match status" value="1"/>
</dbReference>
<dbReference type="InterPro" id="IPR022973">
    <property type="entry name" value="Ribosomal_uL10_bac"/>
</dbReference>
<keyword evidence="7" id="KW-1185">Reference proteome</keyword>
<dbReference type="Gene3D" id="3.30.70.1730">
    <property type="match status" value="1"/>
</dbReference>
<evidence type="ECO:0000313" key="6">
    <source>
        <dbReference type="EMBL" id="SHF82651.1"/>
    </source>
</evidence>
<sequence>MLNKAEKAQIVQELKEKLSTAQAAILVDYKGINVEEDTKLRRELRQSGVEYKVVKNTLLSIAAKELGYEGLLPYLEGPTALALGVKDPVAPAKVLYNYAKDHENFKFKVGILQGNIIGVDEIINLAKLPPKEELIAKVLGSMNAPIANFVGVLSATLRNFVYVLNAIKEKKAA</sequence>
<dbReference type="GO" id="GO:0003735">
    <property type="term" value="F:structural constituent of ribosome"/>
    <property type="evidence" value="ECO:0007669"/>
    <property type="project" value="InterPro"/>
</dbReference>
<dbReference type="RefSeq" id="WP_073346324.1">
    <property type="nucleotide sequence ID" value="NZ_FQVH01000049.1"/>
</dbReference>
<dbReference type="STRING" id="1121256.SAMN02746089_02619"/>
<name>A0A1M5EU95_9THEO</name>
<dbReference type="GO" id="GO:0006412">
    <property type="term" value="P:translation"/>
    <property type="evidence" value="ECO:0007669"/>
    <property type="project" value="UniProtKB-UniRule"/>
</dbReference>
<accession>A0A1M5EU95</accession>
<proteinExistence type="inferred from homology"/>
<keyword evidence="2 5" id="KW-0689">Ribosomal protein</keyword>
<dbReference type="InterPro" id="IPR002363">
    <property type="entry name" value="Ribosomal_uL10_CS_bac"/>
</dbReference>
<evidence type="ECO:0000256" key="3">
    <source>
        <dbReference type="ARBA" id="ARBA00023274"/>
    </source>
</evidence>
<dbReference type="OrthoDB" id="9808307at2"/>
<dbReference type="Proteomes" id="UP000184088">
    <property type="component" value="Unassembled WGS sequence"/>
</dbReference>
<dbReference type="InterPro" id="IPR001790">
    <property type="entry name" value="Ribosomal_uL10"/>
</dbReference>
<evidence type="ECO:0000256" key="4">
    <source>
        <dbReference type="ARBA" id="ARBA00035202"/>
    </source>
</evidence>
<dbReference type="InterPro" id="IPR043141">
    <property type="entry name" value="Ribosomal_uL10-like_sf"/>
</dbReference>
<dbReference type="HAMAP" id="MF_00362">
    <property type="entry name" value="Ribosomal_uL10"/>
    <property type="match status" value="1"/>
</dbReference>
<evidence type="ECO:0000256" key="5">
    <source>
        <dbReference type="HAMAP-Rule" id="MF_00362"/>
    </source>
</evidence>
<dbReference type="EMBL" id="FQVH01000049">
    <property type="protein sequence ID" value="SHF82651.1"/>
    <property type="molecule type" value="Genomic_DNA"/>
</dbReference>
<evidence type="ECO:0000256" key="2">
    <source>
        <dbReference type="ARBA" id="ARBA00022980"/>
    </source>
</evidence>
<evidence type="ECO:0000256" key="1">
    <source>
        <dbReference type="ARBA" id="ARBA00008889"/>
    </source>
</evidence>
<dbReference type="GO" id="GO:0070180">
    <property type="term" value="F:large ribosomal subunit rRNA binding"/>
    <property type="evidence" value="ECO:0007669"/>
    <property type="project" value="UniProtKB-UniRule"/>
</dbReference>
<dbReference type="InterPro" id="IPR047865">
    <property type="entry name" value="Ribosomal_uL10_bac_type"/>
</dbReference>